<feature type="region of interest" description="Disordered" evidence="1">
    <location>
        <begin position="1"/>
        <end position="93"/>
    </location>
</feature>
<dbReference type="InterPro" id="IPR000330">
    <property type="entry name" value="SNF2_N"/>
</dbReference>
<protein>
    <recommendedName>
        <fullName evidence="2">Helicase ATP-binding domain-containing protein</fullName>
    </recommendedName>
</protein>
<feature type="compositionally biased region" description="Low complexity" evidence="1">
    <location>
        <begin position="68"/>
        <end position="82"/>
    </location>
</feature>
<feature type="compositionally biased region" description="Low complexity" evidence="1">
    <location>
        <begin position="16"/>
        <end position="40"/>
    </location>
</feature>
<evidence type="ECO:0000259" key="2">
    <source>
        <dbReference type="PROSITE" id="PS51192"/>
    </source>
</evidence>
<keyword evidence="4" id="KW-1185">Reference proteome</keyword>
<dbReference type="SMART" id="SM00487">
    <property type="entry name" value="DEXDc"/>
    <property type="match status" value="1"/>
</dbReference>
<dbReference type="InterPro" id="IPR038718">
    <property type="entry name" value="SNF2-like_sf"/>
</dbReference>
<accession>A0ABQ6N1F4</accession>
<feature type="compositionally biased region" description="Acidic residues" evidence="1">
    <location>
        <begin position="41"/>
        <end position="58"/>
    </location>
</feature>
<feature type="region of interest" description="Disordered" evidence="1">
    <location>
        <begin position="122"/>
        <end position="159"/>
    </location>
</feature>
<dbReference type="InterPro" id="IPR027417">
    <property type="entry name" value="P-loop_NTPase"/>
</dbReference>
<evidence type="ECO:0000313" key="4">
    <source>
        <dbReference type="Proteomes" id="UP001165060"/>
    </source>
</evidence>
<gene>
    <name evidence="3" type="ORF">TeGR_g6577</name>
</gene>
<comment type="caution">
    <text evidence="3">The sequence shown here is derived from an EMBL/GenBank/DDBJ whole genome shotgun (WGS) entry which is preliminary data.</text>
</comment>
<dbReference type="Proteomes" id="UP001165060">
    <property type="component" value="Unassembled WGS sequence"/>
</dbReference>
<name>A0ABQ6N1F4_9STRA</name>
<reference evidence="3 4" key="1">
    <citation type="journal article" date="2023" name="Commun. Biol.">
        <title>Genome analysis of Parmales, the sister group of diatoms, reveals the evolutionary specialization of diatoms from phago-mixotrophs to photoautotrophs.</title>
        <authorList>
            <person name="Ban H."/>
            <person name="Sato S."/>
            <person name="Yoshikawa S."/>
            <person name="Yamada K."/>
            <person name="Nakamura Y."/>
            <person name="Ichinomiya M."/>
            <person name="Sato N."/>
            <person name="Blanc-Mathieu R."/>
            <person name="Endo H."/>
            <person name="Kuwata A."/>
            <person name="Ogata H."/>
        </authorList>
    </citation>
    <scope>NUCLEOTIDE SEQUENCE [LARGE SCALE GENOMIC DNA]</scope>
</reference>
<dbReference type="EMBL" id="BRYB01000769">
    <property type="protein sequence ID" value="GMI37293.1"/>
    <property type="molecule type" value="Genomic_DNA"/>
</dbReference>
<dbReference type="SUPFAM" id="SSF52540">
    <property type="entry name" value="P-loop containing nucleoside triphosphate hydrolases"/>
    <property type="match status" value="1"/>
</dbReference>
<dbReference type="PROSITE" id="PS51192">
    <property type="entry name" value="HELICASE_ATP_BIND_1"/>
    <property type="match status" value="1"/>
</dbReference>
<dbReference type="Gene3D" id="3.40.50.10810">
    <property type="entry name" value="Tandem AAA-ATPase domain"/>
    <property type="match status" value="1"/>
</dbReference>
<dbReference type="InterPro" id="IPR014001">
    <property type="entry name" value="Helicase_ATP-bd"/>
</dbReference>
<dbReference type="PANTHER" id="PTHR10799">
    <property type="entry name" value="SNF2/RAD54 HELICASE FAMILY"/>
    <property type="match status" value="1"/>
</dbReference>
<evidence type="ECO:0000256" key="1">
    <source>
        <dbReference type="SAM" id="MobiDB-lite"/>
    </source>
</evidence>
<proteinExistence type="predicted"/>
<evidence type="ECO:0000313" key="3">
    <source>
        <dbReference type="EMBL" id="GMI37293.1"/>
    </source>
</evidence>
<sequence length="517" mass="56405">MASTSTENVPPPAPSAPGSKLSAPGSAPAAAAPDHAPEPSAAEDDETGSQVSQDEEDLMLAKLEAEDLSAPSAAAPTHAPTLLGGGQDAGESKKSQLDFLLNKASEYSQFIAGDLKELQNQMAEKAAAEADSSTPKGKKRGKSASPLPSKRGPGASKPIFTQPRVLSKGCQLKDYQLEGVRWLASLYENGVSGILADEMGLGKTIQVIGLVAHLMTVNVVGPFLVVAPLATLPNWVREFEKWLPSLPVVRYHGSAAERGAFWVHEDGEGRNVAPLQKKNRKDPKFPVVITSYEVAIRDMKKLSTLAPFQYMIVDEGQRLKNRKCCLIKNLKMIRADNRLLLSGTPIQNNLDELWSLLNFVNPQIFDDLTVFQSWFGFKDIGGTTADATDEASIIESQKSSNIVAKLHEILRPFLLRRVKTDVLKEMPPKKEIVVYAGMSQLQRGYAANIDKGVLREELMKSGIEGAHMTSQINALMNHRKNRCMEWKDSAWTANINMPVEDNKIAGANVSVKREVNF</sequence>
<organism evidence="3 4">
    <name type="scientific">Tetraparma gracilis</name>
    <dbReference type="NCBI Taxonomy" id="2962635"/>
    <lineage>
        <taxon>Eukaryota</taxon>
        <taxon>Sar</taxon>
        <taxon>Stramenopiles</taxon>
        <taxon>Ochrophyta</taxon>
        <taxon>Bolidophyceae</taxon>
        <taxon>Parmales</taxon>
        <taxon>Triparmaceae</taxon>
        <taxon>Tetraparma</taxon>
    </lineage>
</organism>
<dbReference type="Pfam" id="PF00176">
    <property type="entry name" value="SNF2-rel_dom"/>
    <property type="match status" value="1"/>
</dbReference>
<feature type="domain" description="Helicase ATP-binding" evidence="2">
    <location>
        <begin position="184"/>
        <end position="363"/>
    </location>
</feature>